<keyword evidence="8" id="KW-1278">Translocase</keyword>
<dbReference type="PROSITE" id="PS50893">
    <property type="entry name" value="ABC_TRANSPORTER_2"/>
    <property type="match status" value="1"/>
</dbReference>
<sequence>MTVISEAHQLSVADRSGRLLVAGSSFSLRAGKTLALIGESGSGKTLTVKAMLGILPYGLAMGGELLFRGRNTAMLSKQEWRQVRGRQISIIFQHPEQALHPAIPVGRQLGDLLRSHLPLTRLEAERRAQAMLGKVELKAPALVMKQYPSELSGGMNQRVMIAMALILEPQLLIADEATSALDMITQAQIVDLLRELTREAGMSMLLVTHDLLVAGYLADEAAVMQQGLIIEQGPASQILGSPQHAYTQQLVEAAKRSHLAVRSM</sequence>
<dbReference type="InterPro" id="IPR050388">
    <property type="entry name" value="ABC_Ni/Peptide_Import"/>
</dbReference>
<feature type="domain" description="ABC transporter" evidence="10">
    <location>
        <begin position="5"/>
        <end position="251"/>
    </location>
</feature>
<dbReference type="Gene3D" id="3.40.50.300">
    <property type="entry name" value="P-loop containing nucleotide triphosphate hydrolases"/>
    <property type="match status" value="1"/>
</dbReference>
<evidence type="ECO:0000259" key="10">
    <source>
        <dbReference type="PROSITE" id="PS50893"/>
    </source>
</evidence>
<keyword evidence="4" id="KW-1003">Cell membrane</keyword>
<evidence type="ECO:0000256" key="3">
    <source>
        <dbReference type="ARBA" id="ARBA00022448"/>
    </source>
</evidence>
<dbReference type="AlphaFoldDB" id="A0A934J6P1"/>
<evidence type="ECO:0000256" key="6">
    <source>
        <dbReference type="ARBA" id="ARBA00022741"/>
    </source>
</evidence>
<protein>
    <submittedName>
        <fullName evidence="11">ABC transporter ATP-binding protein</fullName>
    </submittedName>
</protein>
<dbReference type="InterPro" id="IPR003593">
    <property type="entry name" value="AAA+_ATPase"/>
</dbReference>
<dbReference type="GO" id="GO:0005524">
    <property type="term" value="F:ATP binding"/>
    <property type="evidence" value="ECO:0007669"/>
    <property type="project" value="UniProtKB-KW"/>
</dbReference>
<dbReference type="PANTHER" id="PTHR43297:SF14">
    <property type="entry name" value="ATPASE AAA-TYPE CORE DOMAIN-CONTAINING PROTEIN"/>
    <property type="match status" value="1"/>
</dbReference>
<comment type="caution">
    <text evidence="11">The sequence shown here is derived from an EMBL/GenBank/DDBJ whole genome shotgun (WGS) entry which is preliminary data.</text>
</comment>
<dbReference type="Proteomes" id="UP000640274">
    <property type="component" value="Unassembled WGS sequence"/>
</dbReference>
<evidence type="ECO:0000256" key="8">
    <source>
        <dbReference type="ARBA" id="ARBA00022967"/>
    </source>
</evidence>
<keyword evidence="3" id="KW-0813">Transport</keyword>
<evidence type="ECO:0000256" key="9">
    <source>
        <dbReference type="ARBA" id="ARBA00023136"/>
    </source>
</evidence>
<dbReference type="Pfam" id="PF00005">
    <property type="entry name" value="ABC_tran"/>
    <property type="match status" value="1"/>
</dbReference>
<proteinExistence type="inferred from homology"/>
<dbReference type="SMART" id="SM00382">
    <property type="entry name" value="AAA"/>
    <property type="match status" value="1"/>
</dbReference>
<evidence type="ECO:0000256" key="7">
    <source>
        <dbReference type="ARBA" id="ARBA00022840"/>
    </source>
</evidence>
<dbReference type="InterPro" id="IPR003439">
    <property type="entry name" value="ABC_transporter-like_ATP-bd"/>
</dbReference>
<name>A0A934J6P1_9BACL</name>
<keyword evidence="6" id="KW-0547">Nucleotide-binding</keyword>
<dbReference type="EMBL" id="JAELUP010000025">
    <property type="protein sequence ID" value="MBJ6361370.1"/>
    <property type="molecule type" value="Genomic_DNA"/>
</dbReference>
<keyword evidence="5" id="KW-0997">Cell inner membrane</keyword>
<comment type="similarity">
    <text evidence="2">Belongs to the ABC transporter superfamily.</text>
</comment>
<dbReference type="SUPFAM" id="SSF52540">
    <property type="entry name" value="P-loop containing nucleoside triphosphate hydrolases"/>
    <property type="match status" value="1"/>
</dbReference>
<evidence type="ECO:0000256" key="2">
    <source>
        <dbReference type="ARBA" id="ARBA00005417"/>
    </source>
</evidence>
<organism evidence="11 12">
    <name type="scientific">Paenibacillus roseus</name>
    <dbReference type="NCBI Taxonomy" id="2798579"/>
    <lineage>
        <taxon>Bacteria</taxon>
        <taxon>Bacillati</taxon>
        <taxon>Bacillota</taxon>
        <taxon>Bacilli</taxon>
        <taxon>Bacillales</taxon>
        <taxon>Paenibacillaceae</taxon>
        <taxon>Paenibacillus</taxon>
    </lineage>
</organism>
<dbReference type="CDD" id="cd03257">
    <property type="entry name" value="ABC_NikE_OppD_transporters"/>
    <property type="match status" value="1"/>
</dbReference>
<keyword evidence="12" id="KW-1185">Reference proteome</keyword>
<dbReference type="RefSeq" id="WP_199018922.1">
    <property type="nucleotide sequence ID" value="NZ_JAELUP010000025.1"/>
</dbReference>
<dbReference type="InterPro" id="IPR027417">
    <property type="entry name" value="P-loop_NTPase"/>
</dbReference>
<gene>
    <name evidence="11" type="ORF">JFN88_08635</name>
</gene>
<evidence type="ECO:0000256" key="4">
    <source>
        <dbReference type="ARBA" id="ARBA00022475"/>
    </source>
</evidence>
<accession>A0A934J6P1</accession>
<evidence type="ECO:0000256" key="1">
    <source>
        <dbReference type="ARBA" id="ARBA00004202"/>
    </source>
</evidence>
<dbReference type="PANTHER" id="PTHR43297">
    <property type="entry name" value="OLIGOPEPTIDE TRANSPORT ATP-BINDING PROTEIN APPD"/>
    <property type="match status" value="1"/>
</dbReference>
<keyword evidence="7 11" id="KW-0067">ATP-binding</keyword>
<keyword evidence="9" id="KW-0472">Membrane</keyword>
<evidence type="ECO:0000313" key="12">
    <source>
        <dbReference type="Proteomes" id="UP000640274"/>
    </source>
</evidence>
<dbReference type="GO" id="GO:0005886">
    <property type="term" value="C:plasma membrane"/>
    <property type="evidence" value="ECO:0007669"/>
    <property type="project" value="UniProtKB-SubCell"/>
</dbReference>
<dbReference type="GO" id="GO:0016887">
    <property type="term" value="F:ATP hydrolysis activity"/>
    <property type="evidence" value="ECO:0007669"/>
    <property type="project" value="InterPro"/>
</dbReference>
<comment type="subcellular location">
    <subcellularLocation>
        <location evidence="1">Cell membrane</location>
        <topology evidence="1">Peripheral membrane protein</topology>
    </subcellularLocation>
</comment>
<evidence type="ECO:0000313" key="11">
    <source>
        <dbReference type="EMBL" id="MBJ6361370.1"/>
    </source>
</evidence>
<reference evidence="11" key="1">
    <citation type="submission" date="2020-12" db="EMBL/GenBank/DDBJ databases">
        <authorList>
            <person name="Huq M.A."/>
        </authorList>
    </citation>
    <scope>NUCLEOTIDE SEQUENCE</scope>
    <source>
        <strain evidence="11">MAHUQ-46</strain>
    </source>
</reference>
<evidence type="ECO:0000256" key="5">
    <source>
        <dbReference type="ARBA" id="ARBA00022519"/>
    </source>
</evidence>